<dbReference type="InterPro" id="IPR016461">
    <property type="entry name" value="COMT-like"/>
</dbReference>
<dbReference type="SUPFAM" id="SSF46785">
    <property type="entry name" value="Winged helix' DNA-binding domain"/>
    <property type="match status" value="1"/>
</dbReference>
<dbReference type="Gene3D" id="1.10.287.1350">
    <property type="match status" value="1"/>
</dbReference>
<dbReference type="Pfam" id="PF00891">
    <property type="entry name" value="Methyltransf_2"/>
    <property type="match status" value="1"/>
</dbReference>
<dbReference type="InterPro" id="IPR036388">
    <property type="entry name" value="WH-like_DNA-bd_sf"/>
</dbReference>
<dbReference type="Pfam" id="PF08100">
    <property type="entry name" value="Dimerisation"/>
    <property type="match status" value="1"/>
</dbReference>
<keyword evidence="2 7" id="KW-0808">Transferase</keyword>
<name>A0A419HX88_9PSEU</name>
<dbReference type="PANTHER" id="PTHR43712">
    <property type="entry name" value="PUTATIVE (AFU_ORTHOLOGUE AFUA_4G14580)-RELATED"/>
    <property type="match status" value="1"/>
</dbReference>
<organism evidence="7 8">
    <name type="scientific">Amycolatopsis panacis</name>
    <dbReference type="NCBI Taxonomy" id="2340917"/>
    <lineage>
        <taxon>Bacteria</taxon>
        <taxon>Bacillati</taxon>
        <taxon>Actinomycetota</taxon>
        <taxon>Actinomycetes</taxon>
        <taxon>Pseudonocardiales</taxon>
        <taxon>Pseudonocardiaceae</taxon>
        <taxon>Amycolatopsis</taxon>
    </lineage>
</organism>
<evidence type="ECO:0000256" key="2">
    <source>
        <dbReference type="ARBA" id="ARBA00022679"/>
    </source>
</evidence>
<evidence type="ECO:0000313" key="8">
    <source>
        <dbReference type="Proteomes" id="UP000285112"/>
    </source>
</evidence>
<evidence type="ECO:0000259" key="5">
    <source>
        <dbReference type="Pfam" id="PF00891"/>
    </source>
</evidence>
<evidence type="ECO:0000256" key="1">
    <source>
        <dbReference type="ARBA" id="ARBA00022603"/>
    </source>
</evidence>
<comment type="caution">
    <text evidence="7">The sequence shown here is derived from an EMBL/GenBank/DDBJ whole genome shotgun (WGS) entry which is preliminary data.</text>
</comment>
<dbReference type="Proteomes" id="UP000285112">
    <property type="component" value="Unassembled WGS sequence"/>
</dbReference>
<feature type="domain" description="O-methyltransferase dimerisation" evidence="6">
    <location>
        <begin position="5"/>
        <end position="77"/>
    </location>
</feature>
<dbReference type="PANTHER" id="PTHR43712:SF2">
    <property type="entry name" value="O-METHYLTRANSFERASE CICE"/>
    <property type="match status" value="1"/>
</dbReference>
<sequence length="329" mass="36884">MLACGERLARVVHVLAELGIADLVADGTNSVIDLAAKSGSHTDSLYRVLRCAASVGIFREEPQQTFQLTPLACGLLSSHPNSVLPLVKYNNLDVTRRPYNEMLHSVRTGEPVLERTFGIPFYQYLREEPEIGAFFERFMMHWSRRMVHGDFKDLTFPGHSTLVDIGGSDGYFLANLLSRQPELRGFLIDLPNVVANAPTVLREHGVLDRATLVPGNFFEVPLPTGCDIYLIKAVLHNWSDEMALALLRRVRRTIGDTDARLTIIDQVLPPPNQLSHGRLLDMDMLVLFGGRERTLEEWTRMLESAGFQLNNRPGHGWALLECLPGRFDG</sequence>
<evidence type="ECO:0000256" key="3">
    <source>
        <dbReference type="ARBA" id="ARBA00022691"/>
    </source>
</evidence>
<dbReference type="AlphaFoldDB" id="A0A419HX88"/>
<proteinExistence type="predicted"/>
<evidence type="ECO:0000256" key="4">
    <source>
        <dbReference type="PIRSR" id="PIRSR005739-1"/>
    </source>
</evidence>
<keyword evidence="8" id="KW-1185">Reference proteome</keyword>
<feature type="domain" description="O-methyltransferase C-terminal" evidence="5">
    <location>
        <begin position="100"/>
        <end position="308"/>
    </location>
</feature>
<dbReference type="Gene3D" id="3.40.50.150">
    <property type="entry name" value="Vaccinia Virus protein VP39"/>
    <property type="match status" value="1"/>
</dbReference>
<dbReference type="InterPro" id="IPR012967">
    <property type="entry name" value="COMT_dimerisation"/>
</dbReference>
<dbReference type="GO" id="GO:0032259">
    <property type="term" value="P:methylation"/>
    <property type="evidence" value="ECO:0007669"/>
    <property type="project" value="UniProtKB-KW"/>
</dbReference>
<dbReference type="Gene3D" id="1.10.10.10">
    <property type="entry name" value="Winged helix-like DNA-binding domain superfamily/Winged helix DNA-binding domain"/>
    <property type="match status" value="1"/>
</dbReference>
<gene>
    <name evidence="7" type="ORF">D5S19_23050</name>
</gene>
<dbReference type="InterPro" id="IPR029063">
    <property type="entry name" value="SAM-dependent_MTases_sf"/>
</dbReference>
<keyword evidence="1 7" id="KW-0489">Methyltransferase</keyword>
<dbReference type="InterPro" id="IPR036390">
    <property type="entry name" value="WH_DNA-bd_sf"/>
</dbReference>
<evidence type="ECO:0000259" key="6">
    <source>
        <dbReference type="Pfam" id="PF08100"/>
    </source>
</evidence>
<dbReference type="GO" id="GO:0008171">
    <property type="term" value="F:O-methyltransferase activity"/>
    <property type="evidence" value="ECO:0007669"/>
    <property type="project" value="InterPro"/>
</dbReference>
<dbReference type="PIRSF" id="PIRSF005739">
    <property type="entry name" value="O-mtase"/>
    <property type="match status" value="1"/>
</dbReference>
<dbReference type="SUPFAM" id="SSF53335">
    <property type="entry name" value="S-adenosyl-L-methionine-dependent methyltransferases"/>
    <property type="match status" value="1"/>
</dbReference>
<keyword evidence="3" id="KW-0949">S-adenosyl-L-methionine</keyword>
<dbReference type="GO" id="GO:0046983">
    <property type="term" value="F:protein dimerization activity"/>
    <property type="evidence" value="ECO:0007669"/>
    <property type="project" value="InterPro"/>
</dbReference>
<protein>
    <submittedName>
        <fullName evidence="7">O-methyltransferase</fullName>
    </submittedName>
</protein>
<feature type="active site" description="Proton acceptor" evidence="4">
    <location>
        <position position="236"/>
    </location>
</feature>
<dbReference type="PROSITE" id="PS51683">
    <property type="entry name" value="SAM_OMT_II"/>
    <property type="match status" value="1"/>
</dbReference>
<reference evidence="7 8" key="1">
    <citation type="submission" date="2018-09" db="EMBL/GenBank/DDBJ databases">
        <title>YIM PH 21725 draft genome.</title>
        <authorList>
            <person name="Miao C."/>
        </authorList>
    </citation>
    <scope>NUCLEOTIDE SEQUENCE [LARGE SCALE GENOMIC DNA]</scope>
    <source>
        <strain evidence="8">YIM PH21725</strain>
    </source>
</reference>
<dbReference type="EMBL" id="QZFV01000107">
    <property type="protein sequence ID" value="RJQ81698.1"/>
    <property type="molecule type" value="Genomic_DNA"/>
</dbReference>
<evidence type="ECO:0000313" key="7">
    <source>
        <dbReference type="EMBL" id="RJQ81698.1"/>
    </source>
</evidence>
<dbReference type="InterPro" id="IPR001077">
    <property type="entry name" value="COMT_C"/>
</dbReference>
<accession>A0A419HX88</accession>